<proteinExistence type="predicted"/>
<sequence>MHATSVVMKLSVNVLNLRMRPQRRRSWSGSSRGHIGLRHELHDNTRDNHPISKLLGCLTNVFQVGENDVREIYLKTLANAPHDKKLTLTTSSTISGHIPAFGHFSSSLSNSFVRWARLPRISTLASRESGSNSRFENERLISRGGEYGRREKSDSKRLFAFGPSKSLTFVWRDPAARVSFETLFLAIARDKVDMMVKENKAKRLCVMEKKMNQL</sequence>
<keyword evidence="2" id="KW-1185">Reference proteome</keyword>
<accession>A0A834XFR6</accession>
<dbReference type="Proteomes" id="UP000634136">
    <property type="component" value="Unassembled WGS sequence"/>
</dbReference>
<reference evidence="1" key="1">
    <citation type="submission" date="2020-09" db="EMBL/GenBank/DDBJ databases">
        <title>Genome-Enabled Discovery of Anthraquinone Biosynthesis in Senna tora.</title>
        <authorList>
            <person name="Kang S.-H."/>
            <person name="Pandey R.P."/>
            <person name="Lee C.-M."/>
            <person name="Sim J.-S."/>
            <person name="Jeong J.-T."/>
            <person name="Choi B.-S."/>
            <person name="Jung M."/>
            <person name="Ginzburg D."/>
            <person name="Zhao K."/>
            <person name="Won S.Y."/>
            <person name="Oh T.-J."/>
            <person name="Yu Y."/>
            <person name="Kim N.-H."/>
            <person name="Lee O.R."/>
            <person name="Lee T.-H."/>
            <person name="Bashyal P."/>
            <person name="Kim T.-S."/>
            <person name="Lee W.-H."/>
            <person name="Kawkins C."/>
            <person name="Kim C.-K."/>
            <person name="Kim J.S."/>
            <person name="Ahn B.O."/>
            <person name="Rhee S.Y."/>
            <person name="Sohng J.K."/>
        </authorList>
    </citation>
    <scope>NUCLEOTIDE SEQUENCE</scope>
    <source>
        <tissue evidence="1">Leaf</tissue>
    </source>
</reference>
<evidence type="ECO:0000313" key="1">
    <source>
        <dbReference type="EMBL" id="KAF7844645.1"/>
    </source>
</evidence>
<gene>
    <name evidence="1" type="ORF">G2W53_001550</name>
</gene>
<dbReference type="AlphaFoldDB" id="A0A834XFR6"/>
<protein>
    <submittedName>
        <fullName evidence="1">Uncharacterized protein</fullName>
    </submittedName>
</protein>
<dbReference type="EMBL" id="JAAIUW010000001">
    <property type="protein sequence ID" value="KAF7844645.1"/>
    <property type="molecule type" value="Genomic_DNA"/>
</dbReference>
<comment type="caution">
    <text evidence="1">The sequence shown here is derived from an EMBL/GenBank/DDBJ whole genome shotgun (WGS) entry which is preliminary data.</text>
</comment>
<organism evidence="1 2">
    <name type="scientific">Senna tora</name>
    <dbReference type="NCBI Taxonomy" id="362788"/>
    <lineage>
        <taxon>Eukaryota</taxon>
        <taxon>Viridiplantae</taxon>
        <taxon>Streptophyta</taxon>
        <taxon>Embryophyta</taxon>
        <taxon>Tracheophyta</taxon>
        <taxon>Spermatophyta</taxon>
        <taxon>Magnoliopsida</taxon>
        <taxon>eudicotyledons</taxon>
        <taxon>Gunneridae</taxon>
        <taxon>Pentapetalae</taxon>
        <taxon>rosids</taxon>
        <taxon>fabids</taxon>
        <taxon>Fabales</taxon>
        <taxon>Fabaceae</taxon>
        <taxon>Caesalpinioideae</taxon>
        <taxon>Cassia clade</taxon>
        <taxon>Senna</taxon>
    </lineage>
</organism>
<evidence type="ECO:0000313" key="2">
    <source>
        <dbReference type="Proteomes" id="UP000634136"/>
    </source>
</evidence>
<name>A0A834XFR6_9FABA</name>